<dbReference type="RefSeq" id="XP_001013160.2">
    <property type="nucleotide sequence ID" value="XM_001013160.3"/>
</dbReference>
<proteinExistence type="predicted"/>
<dbReference type="InParanoid" id="I7MID3"/>
<dbReference type="GeneID" id="7829458"/>
<keyword evidence="1" id="KW-0175">Coiled coil</keyword>
<dbReference type="Proteomes" id="UP000009168">
    <property type="component" value="Unassembled WGS sequence"/>
</dbReference>
<gene>
    <name evidence="2" type="ORF">TTHERM_00295280</name>
</gene>
<sequence length="774" mass="91647">MLQMIKEEAKQINSNTLSFIQQRNQDQSYFGQQQNIDIGPWNSQTENFNQILDIELSLSKYNQGFYQKNGIKSKKRVAKKNNKRSLSQMENQEYKRVQDLIKDEVQRQESNIIKTQENTNQKQLLTHKLDYEIGLQPLQRGVNANQNLEDQKTQNKEQVKLDIKYSFLKPITDKYLNYGRRRSTKLVYQKPYTQEEEICQIHTEPSQQLFKSIQFKNEKLFQSQITQNILDLKNSQDSIKFKQLQKIRYFTPSQENTNFPNNYLQLNNNENQRLKTVNCNYNFRTNSQRRKQSLQTQTIENGYSLCITQENQKNHSLSSLSLSDSSKNQDILITAADVSICQNQKDHLKEQLIKQTQDNIQLLQSTPTKIGNLFQVSSKYNKYKKIDQKQNDHVKYNLDNQKYNIHEINQDFCNKRYSQNQKIVLNNFNKKNEIQQQQSQKPPQSVLISVKEQNQNWKQEDIDSENIIKVSRNQYQNINNKNNILNQQQTQQNEKRIILRDMVIATNIQTKNINRFSKNVREDFEKDQISFQQNQDTNIQQKKGIQPCFVDLSSQKTNSIQQFSNFNSLQNQLQQTIQIAKDKCDNRNNKEKSIDLEKQIFQTELNNFQLYNNQLNHKSLDLSVALNKQEQDQRQNTCLIYRKAPCSKNQLKFDCNISQSPVQHNNKRNQQLDLESKSLLRSSCHDIYHKQFGGQFSIQNNKSKRSTSTPKQTEMLFEYIKIHKKEQIDLNNEKIKKQNESNQLQQARKSINPQIDFNHLPKIKYENTTINNQD</sequence>
<reference evidence="3" key="1">
    <citation type="journal article" date="2006" name="PLoS Biol.">
        <title>Macronuclear genome sequence of the ciliate Tetrahymena thermophila, a model eukaryote.</title>
        <authorList>
            <person name="Eisen J.A."/>
            <person name="Coyne R.S."/>
            <person name="Wu M."/>
            <person name="Wu D."/>
            <person name="Thiagarajan M."/>
            <person name="Wortman J.R."/>
            <person name="Badger J.H."/>
            <person name="Ren Q."/>
            <person name="Amedeo P."/>
            <person name="Jones K.M."/>
            <person name="Tallon L.J."/>
            <person name="Delcher A.L."/>
            <person name="Salzberg S.L."/>
            <person name="Silva J.C."/>
            <person name="Haas B.J."/>
            <person name="Majoros W.H."/>
            <person name="Farzad M."/>
            <person name="Carlton J.M."/>
            <person name="Smith R.K. Jr."/>
            <person name="Garg J."/>
            <person name="Pearlman R.E."/>
            <person name="Karrer K.M."/>
            <person name="Sun L."/>
            <person name="Manning G."/>
            <person name="Elde N.C."/>
            <person name="Turkewitz A.P."/>
            <person name="Asai D.J."/>
            <person name="Wilkes D.E."/>
            <person name="Wang Y."/>
            <person name="Cai H."/>
            <person name="Collins K."/>
            <person name="Stewart B.A."/>
            <person name="Lee S.R."/>
            <person name="Wilamowska K."/>
            <person name="Weinberg Z."/>
            <person name="Ruzzo W.L."/>
            <person name="Wloga D."/>
            <person name="Gaertig J."/>
            <person name="Frankel J."/>
            <person name="Tsao C.-C."/>
            <person name="Gorovsky M.A."/>
            <person name="Keeling P.J."/>
            <person name="Waller R.F."/>
            <person name="Patron N.J."/>
            <person name="Cherry J.M."/>
            <person name="Stover N.A."/>
            <person name="Krieger C.J."/>
            <person name="del Toro C."/>
            <person name="Ryder H.F."/>
            <person name="Williamson S.C."/>
            <person name="Barbeau R.A."/>
            <person name="Hamilton E.P."/>
            <person name="Orias E."/>
        </authorList>
    </citation>
    <scope>NUCLEOTIDE SEQUENCE [LARGE SCALE GENOMIC DNA]</scope>
    <source>
        <strain evidence="3">SB210</strain>
    </source>
</reference>
<name>I7MID3_TETTS</name>
<evidence type="ECO:0000256" key="1">
    <source>
        <dbReference type="SAM" id="Coils"/>
    </source>
</evidence>
<dbReference type="EMBL" id="GG662740">
    <property type="protein sequence ID" value="EAR92915.2"/>
    <property type="molecule type" value="Genomic_DNA"/>
</dbReference>
<accession>I7MID3</accession>
<feature type="coiled-coil region" evidence="1">
    <location>
        <begin position="468"/>
        <end position="495"/>
    </location>
</feature>
<evidence type="ECO:0000313" key="3">
    <source>
        <dbReference type="Proteomes" id="UP000009168"/>
    </source>
</evidence>
<dbReference type="KEGG" id="tet:TTHERM_00295280"/>
<organism evidence="2 3">
    <name type="scientific">Tetrahymena thermophila (strain SB210)</name>
    <dbReference type="NCBI Taxonomy" id="312017"/>
    <lineage>
        <taxon>Eukaryota</taxon>
        <taxon>Sar</taxon>
        <taxon>Alveolata</taxon>
        <taxon>Ciliophora</taxon>
        <taxon>Intramacronucleata</taxon>
        <taxon>Oligohymenophorea</taxon>
        <taxon>Hymenostomatida</taxon>
        <taxon>Tetrahymenina</taxon>
        <taxon>Tetrahymenidae</taxon>
        <taxon>Tetrahymena</taxon>
    </lineage>
</organism>
<evidence type="ECO:0000313" key="2">
    <source>
        <dbReference type="EMBL" id="EAR92915.2"/>
    </source>
</evidence>
<protein>
    <submittedName>
        <fullName evidence="2">Uncharacterized protein</fullName>
    </submittedName>
</protein>
<dbReference type="AlphaFoldDB" id="I7MID3"/>
<keyword evidence="3" id="KW-1185">Reference proteome</keyword>